<dbReference type="InterPro" id="IPR036691">
    <property type="entry name" value="Endo/exonu/phosph_ase_sf"/>
</dbReference>
<dbReference type="Gene3D" id="3.60.10.10">
    <property type="entry name" value="Endonuclease/exonuclease/phosphatase"/>
    <property type="match status" value="1"/>
</dbReference>
<dbReference type="AlphaFoldDB" id="A0AAW1VN19"/>
<comment type="caution">
    <text evidence="1">The sequence shown here is derived from an EMBL/GenBank/DDBJ whole genome shotgun (WGS) entry which is preliminary data.</text>
</comment>
<organism evidence="1 2">
    <name type="scientific">Rubus argutus</name>
    <name type="common">Southern blackberry</name>
    <dbReference type="NCBI Taxonomy" id="59490"/>
    <lineage>
        <taxon>Eukaryota</taxon>
        <taxon>Viridiplantae</taxon>
        <taxon>Streptophyta</taxon>
        <taxon>Embryophyta</taxon>
        <taxon>Tracheophyta</taxon>
        <taxon>Spermatophyta</taxon>
        <taxon>Magnoliopsida</taxon>
        <taxon>eudicotyledons</taxon>
        <taxon>Gunneridae</taxon>
        <taxon>Pentapetalae</taxon>
        <taxon>rosids</taxon>
        <taxon>fabids</taxon>
        <taxon>Rosales</taxon>
        <taxon>Rosaceae</taxon>
        <taxon>Rosoideae</taxon>
        <taxon>Rosoideae incertae sedis</taxon>
        <taxon>Rubus</taxon>
    </lineage>
</organism>
<name>A0AAW1VN19_RUBAR</name>
<sequence length="189" mass="22201">MIHLSWNCQGLGKPLTVKHLREITHFPSSAYYFLSETHQHSHYVDKVRKQFGYIHGFNVDPIGKAVWLSLWWKPDVAVDVLLDSKFFIDTLVTCRNTGEKFRVTWMYGPPYFSDKAAFWDSWKDQLWNDSTPWLVIGDLNELLWSFEKDGGAPWNSLRNRYLKAFIYSNGLIDIGFKGSSFTWYKKEFG</sequence>
<dbReference type="Proteomes" id="UP001457282">
    <property type="component" value="Unassembled WGS sequence"/>
</dbReference>
<dbReference type="EMBL" id="JBEDUW010000180">
    <property type="protein sequence ID" value="KAK9904636.1"/>
    <property type="molecule type" value="Genomic_DNA"/>
</dbReference>
<gene>
    <name evidence="1" type="ORF">M0R45_000528</name>
</gene>
<dbReference type="PANTHER" id="PTHR35218">
    <property type="entry name" value="RNASE H DOMAIN-CONTAINING PROTEIN"/>
    <property type="match status" value="1"/>
</dbReference>
<proteinExistence type="predicted"/>
<reference evidence="1 2" key="1">
    <citation type="journal article" date="2023" name="G3 (Bethesda)">
        <title>A chromosome-length genome assembly and annotation of blackberry (Rubus argutus, cv. 'Hillquist').</title>
        <authorList>
            <person name="Bruna T."/>
            <person name="Aryal R."/>
            <person name="Dudchenko O."/>
            <person name="Sargent D.J."/>
            <person name="Mead D."/>
            <person name="Buti M."/>
            <person name="Cavallini A."/>
            <person name="Hytonen T."/>
            <person name="Andres J."/>
            <person name="Pham M."/>
            <person name="Weisz D."/>
            <person name="Mascagni F."/>
            <person name="Usai G."/>
            <person name="Natali L."/>
            <person name="Bassil N."/>
            <person name="Fernandez G.E."/>
            <person name="Lomsadze A."/>
            <person name="Armour M."/>
            <person name="Olukolu B."/>
            <person name="Poorten T."/>
            <person name="Britton C."/>
            <person name="Davik J."/>
            <person name="Ashrafi H."/>
            <person name="Aiden E.L."/>
            <person name="Borodovsky M."/>
            <person name="Worthington M."/>
        </authorList>
    </citation>
    <scope>NUCLEOTIDE SEQUENCE [LARGE SCALE GENOMIC DNA]</scope>
    <source>
        <strain evidence="1">PI 553951</strain>
    </source>
</reference>
<evidence type="ECO:0000313" key="1">
    <source>
        <dbReference type="EMBL" id="KAK9904636.1"/>
    </source>
</evidence>
<evidence type="ECO:0000313" key="2">
    <source>
        <dbReference type="Proteomes" id="UP001457282"/>
    </source>
</evidence>
<keyword evidence="2" id="KW-1185">Reference proteome</keyword>
<protein>
    <submittedName>
        <fullName evidence="1">Uncharacterized protein</fullName>
    </submittedName>
</protein>
<dbReference type="SUPFAM" id="SSF56219">
    <property type="entry name" value="DNase I-like"/>
    <property type="match status" value="1"/>
</dbReference>
<dbReference type="PANTHER" id="PTHR35218:SF9">
    <property type="entry name" value="ENDONUCLEASE_EXONUCLEASE_PHOSPHATASE DOMAIN-CONTAINING PROTEIN"/>
    <property type="match status" value="1"/>
</dbReference>
<accession>A0AAW1VN19</accession>